<protein>
    <submittedName>
        <fullName evidence="5">Cholinesterase</fullName>
    </submittedName>
</protein>
<dbReference type="Gene3D" id="3.40.50.1820">
    <property type="entry name" value="alpha/beta hydrolase"/>
    <property type="match status" value="1"/>
</dbReference>
<feature type="domain" description="Carboxylesterase type B" evidence="4">
    <location>
        <begin position="426"/>
        <end position="904"/>
    </location>
</feature>
<feature type="transmembrane region" description="Helical" evidence="3">
    <location>
        <begin position="118"/>
        <end position="135"/>
    </location>
</feature>
<dbReference type="InterPro" id="IPR019826">
    <property type="entry name" value="Carboxylesterase_B_AS"/>
</dbReference>
<dbReference type="EMBL" id="LYCR01000024">
    <property type="protein sequence ID" value="OGM47320.1"/>
    <property type="molecule type" value="Genomic_DNA"/>
</dbReference>
<evidence type="ECO:0000259" key="4">
    <source>
        <dbReference type="Pfam" id="PF00135"/>
    </source>
</evidence>
<dbReference type="Pfam" id="PF00135">
    <property type="entry name" value="COesterase"/>
    <property type="match status" value="1"/>
</dbReference>
<dbReference type="OrthoDB" id="408631at2759"/>
<reference evidence="5 6" key="1">
    <citation type="journal article" date="2016" name="Genome Biol. Evol.">
        <title>Draft genome sequence of an aflatoxigenic Aspergillus species, A. bombycis.</title>
        <authorList>
            <person name="Moore G.G."/>
            <person name="Mack B.M."/>
            <person name="Beltz S.B."/>
            <person name="Gilbert M.K."/>
        </authorList>
    </citation>
    <scope>NUCLEOTIDE SEQUENCE [LARGE SCALE GENOMIC DNA]</scope>
    <source>
        <strain evidence="6">NRRL 26010</strain>
    </source>
</reference>
<dbReference type="Gene3D" id="1.20.1250.20">
    <property type="entry name" value="MFS general substrate transporter like domains"/>
    <property type="match status" value="1"/>
</dbReference>
<comment type="caution">
    <text evidence="5">The sequence shown here is derived from an EMBL/GenBank/DDBJ whole genome shotgun (WGS) entry which is preliminary data.</text>
</comment>
<evidence type="ECO:0000313" key="6">
    <source>
        <dbReference type="Proteomes" id="UP000179179"/>
    </source>
</evidence>
<dbReference type="InterPro" id="IPR002018">
    <property type="entry name" value="CarbesteraseB"/>
</dbReference>
<keyword evidence="3" id="KW-0812">Transmembrane</keyword>
<organism evidence="5 6">
    <name type="scientific">Aspergillus bombycis</name>
    <dbReference type="NCBI Taxonomy" id="109264"/>
    <lineage>
        <taxon>Eukaryota</taxon>
        <taxon>Fungi</taxon>
        <taxon>Dikarya</taxon>
        <taxon>Ascomycota</taxon>
        <taxon>Pezizomycotina</taxon>
        <taxon>Eurotiomycetes</taxon>
        <taxon>Eurotiomycetidae</taxon>
        <taxon>Eurotiales</taxon>
        <taxon>Aspergillaceae</taxon>
        <taxon>Aspergillus</taxon>
    </lineage>
</organism>
<dbReference type="PANTHER" id="PTHR43142:SF6">
    <property type="entry name" value="PUTATIVE (AFU_ORTHOLOGUE AFUA_7G01710)-RELATED"/>
    <property type="match status" value="1"/>
</dbReference>
<evidence type="ECO:0000256" key="1">
    <source>
        <dbReference type="ARBA" id="ARBA00005964"/>
    </source>
</evidence>
<keyword evidence="3" id="KW-1133">Transmembrane helix</keyword>
<evidence type="ECO:0000256" key="2">
    <source>
        <dbReference type="ARBA" id="ARBA00022801"/>
    </source>
</evidence>
<dbReference type="PROSITE" id="PS00122">
    <property type="entry name" value="CARBOXYLESTERASE_B_1"/>
    <property type="match status" value="1"/>
</dbReference>
<comment type="similarity">
    <text evidence="1">Belongs to the type-B carboxylesterase/lipase family.</text>
</comment>
<dbReference type="AlphaFoldDB" id="A0A1F8A6C3"/>
<dbReference type="STRING" id="109264.A0A1F8A6C3"/>
<name>A0A1F8A6C3_9EURO</name>
<dbReference type="GeneID" id="34447264"/>
<feature type="transmembrane region" description="Helical" evidence="3">
    <location>
        <begin position="30"/>
        <end position="54"/>
    </location>
</feature>
<dbReference type="Proteomes" id="UP000179179">
    <property type="component" value="Unassembled WGS sequence"/>
</dbReference>
<dbReference type="InterPro" id="IPR029058">
    <property type="entry name" value="AB_hydrolase_fold"/>
</dbReference>
<keyword evidence="3" id="KW-0472">Membrane</keyword>
<gene>
    <name evidence="5" type="ORF">ABOM_003874</name>
</gene>
<feature type="transmembrane region" description="Helical" evidence="3">
    <location>
        <begin position="198"/>
        <end position="224"/>
    </location>
</feature>
<dbReference type="InterPro" id="IPR036259">
    <property type="entry name" value="MFS_trans_sf"/>
</dbReference>
<keyword evidence="2" id="KW-0378">Hydrolase</keyword>
<keyword evidence="6" id="KW-1185">Reference proteome</keyword>
<dbReference type="SUPFAM" id="SSF53474">
    <property type="entry name" value="alpha/beta-Hydrolases"/>
    <property type="match status" value="1"/>
</dbReference>
<proteinExistence type="inferred from homology"/>
<dbReference type="RefSeq" id="XP_022391037.1">
    <property type="nucleotide sequence ID" value="XM_022531004.1"/>
</dbReference>
<dbReference type="GO" id="GO:0016787">
    <property type="term" value="F:hydrolase activity"/>
    <property type="evidence" value="ECO:0007669"/>
    <property type="project" value="UniProtKB-KW"/>
</dbReference>
<evidence type="ECO:0000313" key="5">
    <source>
        <dbReference type="EMBL" id="OGM47320.1"/>
    </source>
</evidence>
<evidence type="ECO:0000256" key="3">
    <source>
        <dbReference type="SAM" id="Phobius"/>
    </source>
</evidence>
<dbReference type="PANTHER" id="PTHR43142">
    <property type="entry name" value="CARBOXYLIC ESTER HYDROLASE"/>
    <property type="match status" value="1"/>
</dbReference>
<accession>A0A1F8A6C3</accession>
<sequence>MSGEMALQQRGSSVSFDDNIETTRLSRLQLLVVAGIYIGVLLASAGDTLIVAVYNSIGSDFHDLSEGAWLLVSYSLGSCVSSPAVSSFRATYLLLSFRINTITADQFGALNDLYGKKTTLLWTYFLFAAGTYYLFQQLGRILGPAIGFALIQGHFKARLNWKLRALPNASELVHNILNDDNFAHTLPAPVQRLVRECYLYGFQFAALFPIISTIAALPILMLTIESLPIFSLNSSVYYLQTVLKMYFQPLAIPSLFGLFAIARSEAPKAPPTINSLGALQALKYNYLDPWNNGAAAVLAYEPRSSAEAWAKCDAIGESLYPFQDTTELNRTELGYELDYLVHNQDLQPHYALWIGSSSTPGQACMAYSQKQKAVIPLPCDTKLPTLCTSSAPPTNDKHKEPVKSSRISMSFDGYNITGYRDARSFRFLGIPFADPPVNELRFAPPQPYTGQKEIDATKLPASCIQSQSSFGTLENSFISENCLYLNVYTPVLPAQLAKSVAHRPVAVYFYGGGFTKGSTSMIDYDGGNFASRNDIVVVTVNYRVGALGWLTTKNLTTGSYGTQDQILALKWVQQYITTFGGDPSRVTIFGQSAGGQSVIAMLSSSAASGLFSAAVVQSAALDIPWYSRQVYTEIITPRIAKVVGCDIADELVMLSCLRSIPAAKYLDNSTEFVHALDEIAEAVGNDYLHTKKLQVSSSPFMPIIDDRGSGVIDDQFHTLLATNRLPNAVPIMLTTMTDEAALYVDRYVPHIPLIGSSNIGLDIFFNAVYPSSLATSLINSRVFPINYSDRDSLRNTGADALTHSKWFCPQAYLLHHGARTVLPHLYTVQIQHGHVQTTVDVPKVCSPNDNYNATCHTADVLPIWGTLNAKTQNVNPYYGLRDITHSQMLNDIFSSFFRTHNPNPDPELLKIRGPAYSSTLDIFGLSGYHIPEYQTDDPSLCLLGMPPSHIQNPAKSDKCDVFTNYGYPFQHTEYSS</sequence>